<dbReference type="PANTHER" id="PTHR42928">
    <property type="entry name" value="TRICARBOXYLATE-BINDING PROTEIN"/>
    <property type="match status" value="1"/>
</dbReference>
<evidence type="ECO:0000256" key="1">
    <source>
        <dbReference type="ARBA" id="ARBA00006987"/>
    </source>
</evidence>
<accession>A0ABU8BCA1</accession>
<dbReference type="Proteomes" id="UP001364224">
    <property type="component" value="Unassembled WGS sequence"/>
</dbReference>
<dbReference type="PANTHER" id="PTHR42928:SF5">
    <property type="entry name" value="BLR1237 PROTEIN"/>
    <property type="match status" value="1"/>
</dbReference>
<dbReference type="InterPro" id="IPR042100">
    <property type="entry name" value="Bug_dom1"/>
</dbReference>
<dbReference type="Gene3D" id="3.40.190.150">
    <property type="entry name" value="Bordetella uptake gene, domain 1"/>
    <property type="match status" value="1"/>
</dbReference>
<name>A0ABU8BCA1_9BRAD</name>
<keyword evidence="3" id="KW-0675">Receptor</keyword>
<organism evidence="3 4">
    <name type="scientific">Bradyrhizobium algeriense</name>
    <dbReference type="NCBI Taxonomy" id="634784"/>
    <lineage>
        <taxon>Bacteria</taxon>
        <taxon>Pseudomonadati</taxon>
        <taxon>Pseudomonadota</taxon>
        <taxon>Alphaproteobacteria</taxon>
        <taxon>Hyphomicrobiales</taxon>
        <taxon>Nitrobacteraceae</taxon>
        <taxon>Bradyrhizobium</taxon>
    </lineage>
</organism>
<keyword evidence="2" id="KW-0732">Signal</keyword>
<reference evidence="3 4" key="1">
    <citation type="submission" date="2024-02" db="EMBL/GenBank/DDBJ databases">
        <title>Adaptive strategies in a cosmopolitan and abundant soil bacterium.</title>
        <authorList>
            <person name="Carini P."/>
        </authorList>
    </citation>
    <scope>NUCLEOTIDE SEQUENCE [LARGE SCALE GENOMIC DNA]</scope>
    <source>
        <strain evidence="3 4">AZCC 1608</strain>
    </source>
</reference>
<protein>
    <submittedName>
        <fullName evidence="3">Tripartite-type tricarboxylate transporter receptor subunit TctC</fullName>
    </submittedName>
</protein>
<dbReference type="InterPro" id="IPR005064">
    <property type="entry name" value="BUG"/>
</dbReference>
<dbReference type="SUPFAM" id="SSF53850">
    <property type="entry name" value="Periplasmic binding protein-like II"/>
    <property type="match status" value="1"/>
</dbReference>
<dbReference type="Gene3D" id="3.40.190.10">
    <property type="entry name" value="Periplasmic binding protein-like II"/>
    <property type="match status" value="1"/>
</dbReference>
<dbReference type="RefSeq" id="WP_334481476.1">
    <property type="nucleotide sequence ID" value="NZ_JAZHRV010000001.1"/>
</dbReference>
<sequence length="334" mass="35407">MADKRERYALSRRRASFAGMAALVATLLLPQIADAQNYPNRPVRLILPFGAGGVADVTARLVTEKLGEKLGQRFVIENMPGAGGINAARAVLSAPPDGYTLALLSNGTAISVSLFKSLGFNPVTDFVPVSSMGYFDFIFVTQAGTPYPTLAEFIQAAKAKPGTLNVGTINVGSTQNLAAQLFKSTAGVDVTIVPFRSSPDVLIALLRGDIQMAIENYSAVQSHVADRAAIAVSSSGTIRTAFLPDVPTVKEAGGGDFEARSWNAIFAPRGTPPEVIATLNAALREVLEMPELKKRALDLGIEAKASSPEEILDRLKADIDKWAVVIERAGIAKQ</sequence>
<feature type="chain" id="PRO_5046198187" evidence="2">
    <location>
        <begin position="36"/>
        <end position="334"/>
    </location>
</feature>
<evidence type="ECO:0000313" key="4">
    <source>
        <dbReference type="Proteomes" id="UP001364224"/>
    </source>
</evidence>
<evidence type="ECO:0000256" key="2">
    <source>
        <dbReference type="SAM" id="SignalP"/>
    </source>
</evidence>
<dbReference type="PIRSF" id="PIRSF017082">
    <property type="entry name" value="YflP"/>
    <property type="match status" value="1"/>
</dbReference>
<keyword evidence="4" id="KW-1185">Reference proteome</keyword>
<proteinExistence type="inferred from homology"/>
<feature type="signal peptide" evidence="2">
    <location>
        <begin position="1"/>
        <end position="35"/>
    </location>
</feature>
<evidence type="ECO:0000313" key="3">
    <source>
        <dbReference type="EMBL" id="MEH2556180.1"/>
    </source>
</evidence>
<gene>
    <name evidence="3" type="ORF">V1286_003709</name>
</gene>
<dbReference type="EMBL" id="JAZHRV010000001">
    <property type="protein sequence ID" value="MEH2556180.1"/>
    <property type="molecule type" value="Genomic_DNA"/>
</dbReference>
<dbReference type="Pfam" id="PF03401">
    <property type="entry name" value="TctC"/>
    <property type="match status" value="1"/>
</dbReference>
<comment type="caution">
    <text evidence="3">The sequence shown here is derived from an EMBL/GenBank/DDBJ whole genome shotgun (WGS) entry which is preliminary data.</text>
</comment>
<comment type="similarity">
    <text evidence="1">Belongs to the UPF0065 (bug) family.</text>
</comment>